<evidence type="ECO:0000313" key="2">
    <source>
        <dbReference type="Proteomes" id="UP000031563"/>
    </source>
</evidence>
<reference evidence="1" key="1">
    <citation type="submission" date="2015-02" db="EMBL/GenBank/DDBJ databases">
        <title>Genome Assembly of Bacillaceae bacterium MTCC 8252.</title>
        <authorList>
            <person name="Verma A."/>
            <person name="Khatri I."/>
            <person name="Mual P."/>
            <person name="Subramanian S."/>
            <person name="Krishnamurthi S."/>
        </authorList>
    </citation>
    <scope>NUCLEOTIDE SEQUENCE [LARGE SCALE GENOMIC DNA]</scope>
    <source>
        <strain evidence="1">MTCC 8252</strain>
    </source>
</reference>
<dbReference type="AlphaFoldDB" id="A0A0F5I0Q2"/>
<proteinExistence type="predicted"/>
<dbReference type="Proteomes" id="UP000031563">
    <property type="component" value="Unassembled WGS sequence"/>
</dbReference>
<sequence>MKTIIQSTFQKQRPPLQSKRAQLSNERMYEIKEKAEYTSLLFHIICLMLQ</sequence>
<evidence type="ECO:0000313" key="1">
    <source>
        <dbReference type="EMBL" id="KKB42239.1"/>
    </source>
</evidence>
<gene>
    <name evidence="1" type="ORF">QY95_00088</name>
</gene>
<dbReference type="EMBL" id="JWIR02000012">
    <property type="protein sequence ID" value="KKB42239.1"/>
    <property type="molecule type" value="Genomic_DNA"/>
</dbReference>
<accession>A0A0F5I0Q2</accession>
<accession>A0A0F5I9E5</accession>
<protein>
    <submittedName>
        <fullName evidence="1">Uncharacterized protein</fullName>
    </submittedName>
</protein>
<name>A0A0F5I0Q2_BACTR</name>
<organism evidence="1 2">
    <name type="scientific">Bacillus thermotolerans</name>
    <name type="common">Quasibacillus thermotolerans</name>
    <dbReference type="NCBI Taxonomy" id="1221996"/>
    <lineage>
        <taxon>Bacteria</taxon>
        <taxon>Bacillati</taxon>
        <taxon>Bacillota</taxon>
        <taxon>Bacilli</taxon>
        <taxon>Bacillales</taxon>
        <taxon>Bacillaceae</taxon>
        <taxon>Bacillus</taxon>
    </lineage>
</organism>
<keyword evidence="2" id="KW-1185">Reference proteome</keyword>
<comment type="caution">
    <text evidence="1">The sequence shown here is derived from an EMBL/GenBank/DDBJ whole genome shotgun (WGS) entry which is preliminary data.</text>
</comment>